<reference evidence="2 3" key="1">
    <citation type="journal article" date="2019" name="Int. J. Syst. Evol. Microbiol.">
        <title>The Global Catalogue of Microorganisms (GCM) 10K type strain sequencing project: providing services to taxonomists for standard genome sequencing and annotation.</title>
        <authorList>
            <consortium name="The Broad Institute Genomics Platform"/>
            <consortium name="The Broad Institute Genome Sequencing Center for Infectious Disease"/>
            <person name="Wu L."/>
            <person name="Ma J."/>
        </authorList>
    </citation>
    <scope>NUCLEOTIDE SEQUENCE [LARGE SCALE GENOMIC DNA]</scope>
    <source>
        <strain evidence="2 3">JCM 12149</strain>
    </source>
</reference>
<name>A0ABN0Z6Q3_9BACI</name>
<keyword evidence="1" id="KW-1133">Transmembrane helix</keyword>
<feature type="transmembrane region" description="Helical" evidence="1">
    <location>
        <begin position="12"/>
        <end position="32"/>
    </location>
</feature>
<dbReference type="Proteomes" id="UP001501459">
    <property type="component" value="Unassembled WGS sequence"/>
</dbReference>
<organism evidence="2 3">
    <name type="scientific">Lentibacillus halophilus</name>
    <dbReference type="NCBI Taxonomy" id="295065"/>
    <lineage>
        <taxon>Bacteria</taxon>
        <taxon>Bacillati</taxon>
        <taxon>Bacillota</taxon>
        <taxon>Bacilli</taxon>
        <taxon>Bacillales</taxon>
        <taxon>Bacillaceae</taxon>
        <taxon>Lentibacillus</taxon>
    </lineage>
</organism>
<evidence type="ECO:0000256" key="1">
    <source>
        <dbReference type="SAM" id="Phobius"/>
    </source>
</evidence>
<accession>A0ABN0Z6Q3</accession>
<keyword evidence="1" id="KW-0812">Transmembrane</keyword>
<proteinExistence type="predicted"/>
<gene>
    <name evidence="2" type="ORF">GCM10008983_10870</name>
</gene>
<evidence type="ECO:0000313" key="2">
    <source>
        <dbReference type="EMBL" id="GAA0436058.1"/>
    </source>
</evidence>
<keyword evidence="1" id="KW-0472">Membrane</keyword>
<evidence type="ECO:0000313" key="3">
    <source>
        <dbReference type="Proteomes" id="UP001501459"/>
    </source>
</evidence>
<comment type="caution">
    <text evidence="2">The sequence shown here is derived from an EMBL/GenBank/DDBJ whole genome shotgun (WGS) entry which is preliminary data.</text>
</comment>
<dbReference type="RefSeq" id="WP_343751680.1">
    <property type="nucleotide sequence ID" value="NZ_BAAADM010000030.1"/>
</dbReference>
<protein>
    <submittedName>
        <fullName evidence="2">Uncharacterized protein</fullName>
    </submittedName>
</protein>
<keyword evidence="3" id="KW-1185">Reference proteome</keyword>
<sequence>MRNVYEKYIRLEFVTLGLAIVTGIIAIMQGYVIMMTGSLYFIAASLFCEGVLHTSTNNAQDGIKQLIKAGMVAILSTIMLFQL</sequence>
<dbReference type="EMBL" id="BAAADM010000030">
    <property type="protein sequence ID" value="GAA0436058.1"/>
    <property type="molecule type" value="Genomic_DNA"/>
</dbReference>